<accession>A0A4Y2SUM5</accession>
<dbReference type="SUPFAM" id="SSF49599">
    <property type="entry name" value="TRAF domain-like"/>
    <property type="match status" value="1"/>
</dbReference>
<comment type="caution">
    <text evidence="3">The sequence shown here is derived from an EMBL/GenBank/DDBJ whole genome shotgun (WGS) entry which is preliminary data.</text>
</comment>
<gene>
    <name evidence="3" type="primary">spop_139</name>
    <name evidence="3" type="ORF">AVEN_273315_1</name>
</gene>
<dbReference type="InterPro" id="IPR000210">
    <property type="entry name" value="BTB/POZ_dom"/>
</dbReference>
<dbReference type="SMART" id="SM00225">
    <property type="entry name" value="BTB"/>
    <property type="match status" value="1"/>
</dbReference>
<reference evidence="3 4" key="1">
    <citation type="journal article" date="2019" name="Sci. Rep.">
        <title>Orb-weaving spider Araneus ventricosus genome elucidates the spidroin gene catalogue.</title>
        <authorList>
            <person name="Kono N."/>
            <person name="Nakamura H."/>
            <person name="Ohtoshi R."/>
            <person name="Moran D.A.P."/>
            <person name="Shinohara A."/>
            <person name="Yoshida Y."/>
            <person name="Fujiwara M."/>
            <person name="Mori M."/>
            <person name="Tomita M."/>
            <person name="Arakawa K."/>
        </authorList>
    </citation>
    <scope>NUCLEOTIDE SEQUENCE [LARGE SCALE GENOMIC DNA]</scope>
</reference>
<dbReference type="CDD" id="cd18186">
    <property type="entry name" value="BTB_POZ_ZBTB_KLHL-like"/>
    <property type="match status" value="1"/>
</dbReference>
<dbReference type="CDD" id="cd00121">
    <property type="entry name" value="MATH"/>
    <property type="match status" value="1"/>
</dbReference>
<keyword evidence="4" id="KW-1185">Reference proteome</keyword>
<evidence type="ECO:0000259" key="2">
    <source>
        <dbReference type="PROSITE" id="PS50144"/>
    </source>
</evidence>
<organism evidence="3 4">
    <name type="scientific">Araneus ventricosus</name>
    <name type="common">Orbweaver spider</name>
    <name type="synonym">Epeira ventricosa</name>
    <dbReference type="NCBI Taxonomy" id="182803"/>
    <lineage>
        <taxon>Eukaryota</taxon>
        <taxon>Metazoa</taxon>
        <taxon>Ecdysozoa</taxon>
        <taxon>Arthropoda</taxon>
        <taxon>Chelicerata</taxon>
        <taxon>Arachnida</taxon>
        <taxon>Araneae</taxon>
        <taxon>Araneomorphae</taxon>
        <taxon>Entelegynae</taxon>
        <taxon>Araneoidea</taxon>
        <taxon>Araneidae</taxon>
        <taxon>Araneus</taxon>
    </lineage>
</organism>
<dbReference type="Gene3D" id="3.30.710.10">
    <property type="entry name" value="Potassium Channel Kv1.1, Chain A"/>
    <property type="match status" value="1"/>
</dbReference>
<protein>
    <submittedName>
        <fullName evidence="3">Speckle-type POZ protein</fullName>
    </submittedName>
</protein>
<proteinExistence type="predicted"/>
<dbReference type="Pfam" id="PF22486">
    <property type="entry name" value="MATH_2"/>
    <property type="match status" value="1"/>
</dbReference>
<dbReference type="InterPro" id="IPR002083">
    <property type="entry name" value="MATH/TRAF_dom"/>
</dbReference>
<dbReference type="PROSITE" id="PS50097">
    <property type="entry name" value="BTB"/>
    <property type="match status" value="1"/>
</dbReference>
<dbReference type="GO" id="GO:0030163">
    <property type="term" value="P:protein catabolic process"/>
    <property type="evidence" value="ECO:0007669"/>
    <property type="project" value="UniProtKB-ARBA"/>
</dbReference>
<evidence type="ECO:0000313" key="4">
    <source>
        <dbReference type="Proteomes" id="UP000499080"/>
    </source>
</evidence>
<dbReference type="Gene3D" id="2.60.210.10">
    <property type="entry name" value="Apoptosis, Tumor Necrosis Factor Receptor Associated Protein 2, Chain A"/>
    <property type="match status" value="1"/>
</dbReference>
<dbReference type="InterPro" id="IPR008974">
    <property type="entry name" value="TRAF-like"/>
</dbReference>
<dbReference type="SUPFAM" id="SSF54695">
    <property type="entry name" value="POZ domain"/>
    <property type="match status" value="1"/>
</dbReference>
<dbReference type="AlphaFoldDB" id="A0A4Y2SUM5"/>
<feature type="domain" description="MATH" evidence="2">
    <location>
        <begin position="11"/>
        <end position="131"/>
    </location>
</feature>
<dbReference type="Proteomes" id="UP000499080">
    <property type="component" value="Unassembled WGS sequence"/>
</dbReference>
<dbReference type="EMBL" id="BGPR01024002">
    <property type="protein sequence ID" value="GBN91661.1"/>
    <property type="molecule type" value="Genomic_DNA"/>
</dbReference>
<dbReference type="PROSITE" id="PS50144">
    <property type="entry name" value="MATH"/>
    <property type="match status" value="1"/>
</dbReference>
<dbReference type="InterPro" id="IPR011333">
    <property type="entry name" value="SKP1/BTB/POZ_sf"/>
</dbReference>
<dbReference type="Gene3D" id="1.25.40.420">
    <property type="match status" value="1"/>
</dbReference>
<name>A0A4Y2SUM5_ARAVE</name>
<sequence length="499" mass="57840">MANFGRSNVATYTYIWSIQNYTRPPNLNLQSPSFTVDSIEKTKWCLVLHVNKYCVLCYIKRLADNSILKSMELNFELTVLAADGSPFKDQRGAYFHINHQSKLVKLIDNSVFEERRAEFLPKDTLTIRCQIWRRESEVLTTDLCFARTQLKLVRRSFLWPVEKFRWLRYGQIKTYNLQSDPTREPRMTLNLYLEEDNDSLHLEISVLGEKWCNIGGEVAVVDVEGKVLFRAAVGFQSNLNERNISLPLRLSKEQLMDDQDRNVPNGVLLLRCSFDIFVGIDSSRIEYCSQASSKKEENLAISEDTYDFDETPASCSDSCNLKKALGNLYKDGAYSDITLRADKESFQVHKNILSARSPMFKAMFSSDMMEKDRSTIDLLDLDGVTLRRLLFYIYTDTLKDLPWEEAVDLFRAADEYGLVDLKKRCSQRMKANLNKANVCDILYVADMHHDEALILTAKDFIFEERQLLFDSKEWKLFKNNNEQLASEILEYVALIIDKN</sequence>
<feature type="domain" description="BTB" evidence="1">
    <location>
        <begin position="335"/>
        <end position="402"/>
    </location>
</feature>
<dbReference type="OrthoDB" id="624345at2759"/>
<dbReference type="Pfam" id="PF00651">
    <property type="entry name" value="BTB"/>
    <property type="match status" value="1"/>
</dbReference>
<evidence type="ECO:0000259" key="1">
    <source>
        <dbReference type="PROSITE" id="PS50097"/>
    </source>
</evidence>
<dbReference type="PANTHER" id="PTHR24413">
    <property type="entry name" value="SPECKLE-TYPE POZ PROTEIN"/>
    <property type="match status" value="1"/>
</dbReference>
<evidence type="ECO:0000313" key="3">
    <source>
        <dbReference type="EMBL" id="GBN91661.1"/>
    </source>
</evidence>